<evidence type="ECO:0000256" key="4">
    <source>
        <dbReference type="ARBA" id="ARBA00038054"/>
    </source>
</evidence>
<accession>A0A7X8YFU1</accession>
<dbReference type="RefSeq" id="WP_168835125.1">
    <property type="nucleotide sequence ID" value="NZ_JABAIK010000003.1"/>
</dbReference>
<dbReference type="EMBL" id="JABAIK010000003">
    <property type="protein sequence ID" value="NLS12009.1"/>
    <property type="molecule type" value="Genomic_DNA"/>
</dbReference>
<gene>
    <name evidence="6" type="ORF">HGP28_03770</name>
</gene>
<evidence type="ECO:0000259" key="5">
    <source>
        <dbReference type="Pfam" id="PF01613"/>
    </source>
</evidence>
<protein>
    <submittedName>
        <fullName evidence="6">Flavin oxidoreductase</fullName>
    </submittedName>
</protein>
<keyword evidence="3" id="KW-0288">FMN</keyword>
<evidence type="ECO:0000256" key="1">
    <source>
        <dbReference type="ARBA" id="ARBA00001917"/>
    </source>
</evidence>
<evidence type="ECO:0000256" key="2">
    <source>
        <dbReference type="ARBA" id="ARBA00022630"/>
    </source>
</evidence>
<feature type="domain" description="Flavin reductase like" evidence="5">
    <location>
        <begin position="32"/>
        <end position="168"/>
    </location>
</feature>
<evidence type="ECO:0000256" key="3">
    <source>
        <dbReference type="ARBA" id="ARBA00022643"/>
    </source>
</evidence>
<dbReference type="InterPro" id="IPR002563">
    <property type="entry name" value="Flavin_Rdtase-like_dom"/>
</dbReference>
<dbReference type="Proteomes" id="UP000535589">
    <property type="component" value="Unassembled WGS sequence"/>
</dbReference>
<comment type="cofactor">
    <cofactor evidence="1">
        <name>FMN</name>
        <dbReference type="ChEBI" id="CHEBI:58210"/>
    </cofactor>
</comment>
<comment type="caution">
    <text evidence="6">The sequence shown here is derived from an EMBL/GenBank/DDBJ whole genome shotgun (WGS) entry which is preliminary data.</text>
</comment>
<reference evidence="6 7" key="1">
    <citation type="submission" date="2020-04" db="EMBL/GenBank/DDBJ databases">
        <title>Vibrio sp. SM6, a novel species isolated from seawater.</title>
        <authorList>
            <person name="Wang X."/>
        </authorList>
    </citation>
    <scope>NUCLEOTIDE SEQUENCE [LARGE SCALE GENOMIC DNA]</scope>
    <source>
        <strain evidence="6 7">SM6</strain>
    </source>
</reference>
<dbReference type="GO" id="GO:0010181">
    <property type="term" value="F:FMN binding"/>
    <property type="evidence" value="ECO:0007669"/>
    <property type="project" value="InterPro"/>
</dbReference>
<dbReference type="PANTHER" id="PTHR33798">
    <property type="entry name" value="FLAVOPROTEIN OXYGENASE"/>
    <property type="match status" value="1"/>
</dbReference>
<dbReference type="Pfam" id="PF01613">
    <property type="entry name" value="Flavin_Reduct"/>
    <property type="match status" value="1"/>
</dbReference>
<evidence type="ECO:0000313" key="6">
    <source>
        <dbReference type="EMBL" id="NLS12009.1"/>
    </source>
</evidence>
<dbReference type="Gene3D" id="2.30.110.10">
    <property type="entry name" value="Electron Transport, Fmn-binding Protein, Chain A"/>
    <property type="match status" value="1"/>
</dbReference>
<name>A0A7X8YFU1_9VIBR</name>
<sequence>MEPKKLTQYDLNAMDKRSRLRLVNSVAGFKSVNLIGTCDTEGNDNLAVVSSVIHLGTAPPLIGFVVPPERGERHTLDNILATGRYTINAVTCDFFDKAHQTSAPYLRSQSEFDCVGLTPAYQHDFPAPRVKESPLSLGIKLRERMTISANYSELIVGEIDQIWVSNDAIMPDGYIDLETLGIVTVSGQDSYHTTERLQRLSRAATDKQVYPLTIEGDPSSWQALGKFHEWT</sequence>
<dbReference type="PANTHER" id="PTHR33798:SF5">
    <property type="entry name" value="FLAVIN REDUCTASE LIKE DOMAIN-CONTAINING PROTEIN"/>
    <property type="match status" value="1"/>
</dbReference>
<organism evidence="6 7">
    <name type="scientific">Vibrio agarilyticus</name>
    <dbReference type="NCBI Taxonomy" id="2726741"/>
    <lineage>
        <taxon>Bacteria</taxon>
        <taxon>Pseudomonadati</taxon>
        <taxon>Pseudomonadota</taxon>
        <taxon>Gammaproteobacteria</taxon>
        <taxon>Vibrionales</taxon>
        <taxon>Vibrionaceae</taxon>
        <taxon>Vibrio</taxon>
    </lineage>
</organism>
<comment type="similarity">
    <text evidence="4">Belongs to the flavoredoxin family.</text>
</comment>
<proteinExistence type="inferred from homology"/>
<keyword evidence="7" id="KW-1185">Reference proteome</keyword>
<evidence type="ECO:0000313" key="7">
    <source>
        <dbReference type="Proteomes" id="UP000535589"/>
    </source>
</evidence>
<dbReference type="AlphaFoldDB" id="A0A7X8YFU1"/>
<dbReference type="GO" id="GO:0016646">
    <property type="term" value="F:oxidoreductase activity, acting on the CH-NH group of donors, NAD or NADP as acceptor"/>
    <property type="evidence" value="ECO:0007669"/>
    <property type="project" value="UniProtKB-ARBA"/>
</dbReference>
<dbReference type="SUPFAM" id="SSF50475">
    <property type="entry name" value="FMN-binding split barrel"/>
    <property type="match status" value="1"/>
</dbReference>
<dbReference type="InterPro" id="IPR012349">
    <property type="entry name" value="Split_barrel_FMN-bd"/>
</dbReference>
<keyword evidence="2" id="KW-0285">Flavoprotein</keyword>